<organism evidence="2 3">
    <name type="scientific">Necator americanus</name>
    <name type="common">Human hookworm</name>
    <dbReference type="NCBI Taxonomy" id="51031"/>
    <lineage>
        <taxon>Eukaryota</taxon>
        <taxon>Metazoa</taxon>
        <taxon>Ecdysozoa</taxon>
        <taxon>Nematoda</taxon>
        <taxon>Chromadorea</taxon>
        <taxon>Rhabditida</taxon>
        <taxon>Rhabditina</taxon>
        <taxon>Rhabditomorpha</taxon>
        <taxon>Strongyloidea</taxon>
        <taxon>Ancylostomatidae</taxon>
        <taxon>Bunostominae</taxon>
        <taxon>Necator</taxon>
    </lineage>
</organism>
<protein>
    <submittedName>
        <fullName evidence="2">Uncharacterized protein</fullName>
    </submittedName>
</protein>
<dbReference type="AlphaFoldDB" id="W2TDK4"/>
<accession>W2TDK4</accession>
<name>W2TDK4_NECAM</name>
<proteinExistence type="predicted"/>
<dbReference type="Proteomes" id="UP000053676">
    <property type="component" value="Unassembled WGS sequence"/>
</dbReference>
<feature type="region of interest" description="Disordered" evidence="1">
    <location>
        <begin position="34"/>
        <end position="56"/>
    </location>
</feature>
<evidence type="ECO:0000313" key="3">
    <source>
        <dbReference type="Proteomes" id="UP000053676"/>
    </source>
</evidence>
<evidence type="ECO:0000256" key="1">
    <source>
        <dbReference type="SAM" id="MobiDB-lite"/>
    </source>
</evidence>
<evidence type="ECO:0000313" key="2">
    <source>
        <dbReference type="EMBL" id="ETN79903.1"/>
    </source>
</evidence>
<dbReference type="EMBL" id="KI659291">
    <property type="protein sequence ID" value="ETN79903.1"/>
    <property type="molecule type" value="Genomic_DNA"/>
</dbReference>
<dbReference type="KEGG" id="nai:NECAME_09513"/>
<reference evidence="3" key="1">
    <citation type="journal article" date="2014" name="Nat. Genet.">
        <title>Genome of the human hookworm Necator americanus.</title>
        <authorList>
            <person name="Tang Y.T."/>
            <person name="Gao X."/>
            <person name="Rosa B.A."/>
            <person name="Abubucker S."/>
            <person name="Hallsworth-Pepin K."/>
            <person name="Martin J."/>
            <person name="Tyagi R."/>
            <person name="Heizer E."/>
            <person name="Zhang X."/>
            <person name="Bhonagiri-Palsikar V."/>
            <person name="Minx P."/>
            <person name="Warren W.C."/>
            <person name="Wang Q."/>
            <person name="Zhan B."/>
            <person name="Hotez P.J."/>
            <person name="Sternberg P.W."/>
            <person name="Dougall A."/>
            <person name="Gaze S.T."/>
            <person name="Mulvenna J."/>
            <person name="Sotillo J."/>
            <person name="Ranganathan S."/>
            <person name="Rabelo E.M."/>
            <person name="Wilson R.K."/>
            <person name="Felgner P.L."/>
            <person name="Bethony J."/>
            <person name="Hawdon J.M."/>
            <person name="Gasser R.B."/>
            <person name="Loukas A."/>
            <person name="Mitreva M."/>
        </authorList>
    </citation>
    <scope>NUCLEOTIDE SEQUENCE [LARGE SCALE GENOMIC DNA]</scope>
</reference>
<sequence>MPFRDHREYVVGVFKWVNSTGQMVQKFYEDADTTMTGEPRRKGENRLGDSPGEYRGWATADHPSSRIFWRVTEDTRRRGAD</sequence>
<keyword evidence="3" id="KW-1185">Reference proteome</keyword>
<gene>
    <name evidence="2" type="ORF">NECAME_09513</name>
</gene>
<feature type="compositionally biased region" description="Basic and acidic residues" evidence="1">
    <location>
        <begin position="38"/>
        <end position="47"/>
    </location>
</feature>